<dbReference type="AlphaFoldDB" id="A0AAJ2MSN7"/>
<accession>A0AAJ2MSN7</accession>
<evidence type="ECO:0000313" key="3">
    <source>
        <dbReference type="Proteomes" id="UP001251948"/>
    </source>
</evidence>
<name>A0AAJ2MSN7_STEMA</name>
<organism evidence="2 3">
    <name type="scientific">Stenotrophomonas maltophilia</name>
    <name type="common">Pseudomonas maltophilia</name>
    <name type="synonym">Xanthomonas maltophilia</name>
    <dbReference type="NCBI Taxonomy" id="40324"/>
    <lineage>
        <taxon>Bacteria</taxon>
        <taxon>Pseudomonadati</taxon>
        <taxon>Pseudomonadota</taxon>
        <taxon>Gammaproteobacteria</taxon>
        <taxon>Lysobacterales</taxon>
        <taxon>Lysobacteraceae</taxon>
        <taxon>Stenotrophomonas</taxon>
        <taxon>Stenotrophomonas maltophilia group</taxon>
    </lineage>
</organism>
<dbReference type="Proteomes" id="UP001251948">
    <property type="component" value="Unassembled WGS sequence"/>
</dbReference>
<dbReference type="RefSeq" id="WP_004154192.1">
    <property type="nucleotide sequence ID" value="NZ_JAVSKO010000001.1"/>
</dbReference>
<keyword evidence="1" id="KW-1133">Transmembrane helix</keyword>
<comment type="caution">
    <text evidence="2">The sequence shown here is derived from an EMBL/GenBank/DDBJ whole genome shotgun (WGS) entry which is preliminary data.</text>
</comment>
<evidence type="ECO:0000313" key="2">
    <source>
        <dbReference type="EMBL" id="MDT3466576.1"/>
    </source>
</evidence>
<keyword evidence="1" id="KW-0812">Transmembrane</keyword>
<dbReference type="PANTHER" id="PTHR34980:SF2">
    <property type="entry name" value="INNER MEMBRANE PROTEIN YHAH-RELATED"/>
    <property type="match status" value="1"/>
</dbReference>
<evidence type="ECO:0000256" key="1">
    <source>
        <dbReference type="SAM" id="Phobius"/>
    </source>
</evidence>
<dbReference type="Pfam" id="PF05656">
    <property type="entry name" value="DUF805"/>
    <property type="match status" value="1"/>
</dbReference>
<dbReference type="EMBL" id="JAVSKO010000001">
    <property type="protein sequence ID" value="MDT3466576.1"/>
    <property type="molecule type" value="Genomic_DNA"/>
</dbReference>
<feature type="transmembrane region" description="Helical" evidence="1">
    <location>
        <begin position="86"/>
        <end position="107"/>
    </location>
</feature>
<dbReference type="GO" id="GO:0005886">
    <property type="term" value="C:plasma membrane"/>
    <property type="evidence" value="ECO:0007669"/>
    <property type="project" value="TreeGrafter"/>
</dbReference>
<dbReference type="PANTHER" id="PTHR34980">
    <property type="entry name" value="INNER MEMBRANE PROTEIN-RELATED-RELATED"/>
    <property type="match status" value="1"/>
</dbReference>
<sequence>MHKMMTPLTRYAQFSGRASRSEFWWFQLFIVIVFMPLHVLSFIAGYTGSETLAWVSTGLGVVVWLALLVPLVSVTVRRLHDTDRSGWWYLLLLVPFANLAVLVFMLLPSSPGGNRFGAPVPHV</sequence>
<gene>
    <name evidence="2" type="ORF">ROV92_00885</name>
</gene>
<feature type="transmembrane region" description="Helical" evidence="1">
    <location>
        <begin position="23"/>
        <end position="46"/>
    </location>
</feature>
<proteinExistence type="predicted"/>
<feature type="transmembrane region" description="Helical" evidence="1">
    <location>
        <begin position="52"/>
        <end position="74"/>
    </location>
</feature>
<reference evidence="2" key="1">
    <citation type="submission" date="2023-07" db="EMBL/GenBank/DDBJ databases">
        <title>Comparative genomics of clinical Stenotrophomonas maltophilia isolates reveals regions of diversity which correlate with colonization and persistence in vivo.</title>
        <authorList>
            <person name="Mcdaniel M.S."/>
            <person name="Swords W.E."/>
            <person name="Sumpter N.A."/>
            <person name="Lindgren N.R."/>
            <person name="Billiot C.E."/>
        </authorList>
    </citation>
    <scope>NUCLEOTIDE SEQUENCE</scope>
    <source>
        <strain evidence="2">Ism4</strain>
    </source>
</reference>
<keyword evidence="1" id="KW-0472">Membrane</keyword>
<protein>
    <submittedName>
        <fullName evidence="2">DUF805 domain-containing protein</fullName>
    </submittedName>
</protein>
<dbReference type="InterPro" id="IPR008523">
    <property type="entry name" value="DUF805"/>
</dbReference>